<evidence type="ECO:0000256" key="2">
    <source>
        <dbReference type="ARBA" id="ARBA00006772"/>
    </source>
</evidence>
<feature type="transmembrane region" description="Helical" evidence="10">
    <location>
        <begin position="428"/>
        <end position="449"/>
    </location>
</feature>
<dbReference type="PANTHER" id="PTHR10283:SF82">
    <property type="entry name" value="SOLUTE CARRIER FAMILY 13 MEMBER 2"/>
    <property type="match status" value="1"/>
</dbReference>
<accession>A0ABY9TCN1</accession>
<feature type="transmembrane region" description="Helical" evidence="10">
    <location>
        <begin position="146"/>
        <end position="165"/>
    </location>
</feature>
<evidence type="ECO:0000256" key="3">
    <source>
        <dbReference type="ARBA" id="ARBA00020150"/>
    </source>
</evidence>
<feature type="transmembrane region" description="Helical" evidence="10">
    <location>
        <begin position="341"/>
        <end position="359"/>
    </location>
</feature>
<dbReference type="Proteomes" id="UP001256827">
    <property type="component" value="Chromosome"/>
</dbReference>
<feature type="transmembrane region" description="Helical" evidence="10">
    <location>
        <begin position="404"/>
        <end position="422"/>
    </location>
</feature>
<evidence type="ECO:0000256" key="6">
    <source>
        <dbReference type="ARBA" id="ARBA00022989"/>
    </source>
</evidence>
<organism evidence="11 12">
    <name type="scientific">Brevibacillus brevis</name>
    <name type="common">Bacillus brevis</name>
    <dbReference type="NCBI Taxonomy" id="1393"/>
    <lineage>
        <taxon>Bacteria</taxon>
        <taxon>Bacillati</taxon>
        <taxon>Bacillota</taxon>
        <taxon>Bacilli</taxon>
        <taxon>Bacillales</taxon>
        <taxon>Paenibacillaceae</taxon>
        <taxon>Brevibacillus</taxon>
    </lineage>
</organism>
<keyword evidence="4 10" id="KW-0812">Transmembrane</keyword>
<evidence type="ECO:0000256" key="5">
    <source>
        <dbReference type="ARBA" id="ARBA00022847"/>
    </source>
</evidence>
<dbReference type="PANTHER" id="PTHR10283">
    <property type="entry name" value="SOLUTE CARRIER FAMILY 13 MEMBER"/>
    <property type="match status" value="1"/>
</dbReference>
<evidence type="ECO:0000313" key="12">
    <source>
        <dbReference type="Proteomes" id="UP001256827"/>
    </source>
</evidence>
<evidence type="ECO:0000256" key="4">
    <source>
        <dbReference type="ARBA" id="ARBA00022692"/>
    </source>
</evidence>
<dbReference type="Pfam" id="PF00939">
    <property type="entry name" value="Na_sulph_symp"/>
    <property type="match status" value="1"/>
</dbReference>
<sequence length="494" mass="53598">MSTIRNSNPQVKTENHGEQSGQKGRSVWLALKRPLSFGLAAAAFLLLFFGLQGYVEYAPRVTLAITIGVIILWVLEPIPFSMTAVLVLFALPISGAVSTELVLSGFASPAIFLIVAGMMIASAVEQTSLGKRLAYQLLYWFGEKKGGVLAGIILIPQVMAFFIPAAAVRTAMLLPIVFSITSILGVTERDVQGKKLMMGVVVGCGVSGTAILPAAIGNVITVDLIHTYLKQQVTYLDWLVLALPMWLILIPASWWVLHRCFPVPDEIPVGLKRKMKAMIRELGPITTQEKRLLAILLAVCGMWALEGVHGLPPVIPALIGAVLMAWPGIKVADWDKILDIKFAPLIMLGVTLSLGRALYETGVTDYLSKWMENDLTLYLFSNPALAVLTVAILTQLIHKVTSNVSTAVIATVPVVMALSAHAEGAPALLLAFVTGVTCLFGFLLVVETIPGVMVHGTGWVTQQDFFKPGFWLTLLTTAVTFLMAMTWWTWLGYM</sequence>
<keyword evidence="6 10" id="KW-1133">Transmembrane helix</keyword>
<feature type="region of interest" description="Disordered" evidence="9">
    <location>
        <begin position="1"/>
        <end position="20"/>
    </location>
</feature>
<evidence type="ECO:0000256" key="8">
    <source>
        <dbReference type="ARBA" id="ARBA00031174"/>
    </source>
</evidence>
<gene>
    <name evidence="11" type="ORF">RGB73_07335</name>
</gene>
<feature type="transmembrane region" description="Helical" evidence="10">
    <location>
        <begin position="35"/>
        <end position="51"/>
    </location>
</feature>
<evidence type="ECO:0000256" key="1">
    <source>
        <dbReference type="ARBA" id="ARBA00004141"/>
    </source>
</evidence>
<feature type="transmembrane region" description="Helical" evidence="10">
    <location>
        <begin position="196"/>
        <end position="216"/>
    </location>
</feature>
<feature type="transmembrane region" description="Helical" evidence="10">
    <location>
        <begin position="311"/>
        <end position="329"/>
    </location>
</feature>
<feature type="transmembrane region" description="Helical" evidence="10">
    <location>
        <begin position="379"/>
        <end position="397"/>
    </location>
</feature>
<proteinExistence type="inferred from homology"/>
<comment type="subcellular location">
    <subcellularLocation>
        <location evidence="1">Membrane</location>
        <topology evidence="1">Multi-pass membrane protein</topology>
    </subcellularLocation>
</comment>
<dbReference type="NCBIfam" id="TIGR00785">
    <property type="entry name" value="dass"/>
    <property type="match status" value="1"/>
</dbReference>
<evidence type="ECO:0000256" key="9">
    <source>
        <dbReference type="SAM" id="MobiDB-lite"/>
    </source>
</evidence>
<name>A0ABY9TCN1_BREBE</name>
<feature type="transmembrane region" description="Helical" evidence="10">
    <location>
        <begin position="105"/>
        <end position="125"/>
    </location>
</feature>
<dbReference type="InterPro" id="IPR001898">
    <property type="entry name" value="SLC13A/DASS"/>
</dbReference>
<dbReference type="EMBL" id="CP134050">
    <property type="protein sequence ID" value="WNC16123.1"/>
    <property type="molecule type" value="Genomic_DNA"/>
</dbReference>
<dbReference type="RefSeq" id="WP_310770520.1">
    <property type="nucleotide sequence ID" value="NZ_CP134050.1"/>
</dbReference>
<evidence type="ECO:0000256" key="7">
    <source>
        <dbReference type="ARBA" id="ARBA00023136"/>
    </source>
</evidence>
<evidence type="ECO:0000313" key="11">
    <source>
        <dbReference type="EMBL" id="WNC16123.1"/>
    </source>
</evidence>
<protein>
    <recommendedName>
        <fullName evidence="3">Sodium-dependent dicarboxylate transporter SdcS</fullName>
    </recommendedName>
    <alternativeName>
        <fullName evidence="8">Na(+)/dicarboxylate symporter</fullName>
    </alternativeName>
</protein>
<feature type="transmembrane region" description="Helical" evidence="10">
    <location>
        <begin position="470"/>
        <end position="490"/>
    </location>
</feature>
<reference evidence="11 12" key="1">
    <citation type="submission" date="2023-09" db="EMBL/GenBank/DDBJ databases">
        <title>Complete Genome and Methylome dissection of Bacillus brevis NEB573 original source of BbsI restriction endonuclease.</title>
        <authorList>
            <person name="Fomenkov A."/>
            <person name="Roberts R.D."/>
        </authorList>
    </citation>
    <scope>NUCLEOTIDE SEQUENCE [LARGE SCALE GENOMIC DNA]</scope>
    <source>
        <strain evidence="11 12">NEB573</strain>
    </source>
</reference>
<evidence type="ECO:0000256" key="10">
    <source>
        <dbReference type="SAM" id="Phobius"/>
    </source>
</evidence>
<keyword evidence="5" id="KW-0769">Symport</keyword>
<keyword evidence="5" id="KW-0813">Transport</keyword>
<feature type="transmembrane region" description="Helical" evidence="10">
    <location>
        <begin position="236"/>
        <end position="257"/>
    </location>
</feature>
<keyword evidence="12" id="KW-1185">Reference proteome</keyword>
<keyword evidence="7 10" id="KW-0472">Membrane</keyword>
<comment type="similarity">
    <text evidence="2">Belongs to the SLC13A/DASS transporter (TC 2.A.47) family. NADC subfamily.</text>
</comment>